<feature type="transmembrane region" description="Helical" evidence="1">
    <location>
        <begin position="253"/>
        <end position="281"/>
    </location>
</feature>
<feature type="non-terminal residue" evidence="2">
    <location>
        <position position="324"/>
    </location>
</feature>
<protein>
    <submittedName>
        <fullName evidence="2">Uncharacterized protein</fullName>
    </submittedName>
</protein>
<feature type="transmembrane region" description="Helical" evidence="1">
    <location>
        <begin position="88"/>
        <end position="105"/>
    </location>
</feature>
<keyword evidence="3" id="KW-1185">Reference proteome</keyword>
<keyword evidence="1" id="KW-0472">Membrane</keyword>
<keyword evidence="1" id="KW-1133">Transmembrane helix</keyword>
<dbReference type="AlphaFoldDB" id="A0A1Y2CIB5"/>
<dbReference type="OrthoDB" id="6500128at2759"/>
<reference evidence="2 3" key="1">
    <citation type="submission" date="2016-07" db="EMBL/GenBank/DDBJ databases">
        <title>Pervasive Adenine N6-methylation of Active Genes in Fungi.</title>
        <authorList>
            <consortium name="DOE Joint Genome Institute"/>
            <person name="Mondo S.J."/>
            <person name="Dannebaum R.O."/>
            <person name="Kuo R.C."/>
            <person name="Labutti K."/>
            <person name="Haridas S."/>
            <person name="Kuo A."/>
            <person name="Salamov A."/>
            <person name="Ahrendt S.R."/>
            <person name="Lipzen A."/>
            <person name="Sullivan W."/>
            <person name="Andreopoulos W.B."/>
            <person name="Clum A."/>
            <person name="Lindquist E."/>
            <person name="Daum C."/>
            <person name="Ramamoorthy G.K."/>
            <person name="Gryganskyi A."/>
            <person name="Culley D."/>
            <person name="Magnuson J.K."/>
            <person name="James T.Y."/>
            <person name="O'Malley M.A."/>
            <person name="Stajich J.E."/>
            <person name="Spatafora J.W."/>
            <person name="Visel A."/>
            <person name="Grigoriev I.V."/>
        </authorList>
    </citation>
    <scope>NUCLEOTIDE SEQUENCE [LARGE SCALE GENOMIC DNA]</scope>
    <source>
        <strain evidence="2 3">JEL800</strain>
    </source>
</reference>
<feature type="transmembrane region" description="Helical" evidence="1">
    <location>
        <begin position="138"/>
        <end position="159"/>
    </location>
</feature>
<proteinExistence type="predicted"/>
<feature type="transmembrane region" description="Helical" evidence="1">
    <location>
        <begin position="61"/>
        <end position="82"/>
    </location>
</feature>
<sequence length="324" mass="35529">MILDSFGIVVVPFIQVIVATKALFIKSKEATETQPLLSRTVLPDTSAEVEEPLPLISLGKLLIGLTACVCVVCAVLSSNLGFESLQIGAFWIDAASWVLLFVAAFKNYESRLNYFSVFSFMSVIQAAALLVVPNALSQNWFLLVSIKLALSAVVFGVLVNQSLTVTARAIESRDTSLKSHGNLLPAPEPASITPTTLFPFLFFTWVNPLIRFGAKHPITLLDMPVLPSWNSSAHNVKTFSSLRNRTKSLWTTLFYFEFWSFVAQFSFGMTAALSGLAGPYFLYQITGFIEFAPKGADPTPAFLAALAFGLCAFLKKFCDNHAWN</sequence>
<evidence type="ECO:0000256" key="1">
    <source>
        <dbReference type="SAM" id="Phobius"/>
    </source>
</evidence>
<dbReference type="Proteomes" id="UP000193642">
    <property type="component" value="Unassembled WGS sequence"/>
</dbReference>
<comment type="caution">
    <text evidence="2">The sequence shown here is derived from an EMBL/GenBank/DDBJ whole genome shotgun (WGS) entry which is preliminary data.</text>
</comment>
<keyword evidence="1" id="KW-0812">Transmembrane</keyword>
<accession>A0A1Y2CIB5</accession>
<evidence type="ECO:0000313" key="2">
    <source>
        <dbReference type="EMBL" id="ORY46791.1"/>
    </source>
</evidence>
<feature type="transmembrane region" description="Helical" evidence="1">
    <location>
        <begin position="112"/>
        <end position="132"/>
    </location>
</feature>
<gene>
    <name evidence="2" type="ORF">BCR33DRAFT_764511</name>
</gene>
<feature type="transmembrane region" description="Helical" evidence="1">
    <location>
        <begin position="6"/>
        <end position="24"/>
    </location>
</feature>
<dbReference type="STRING" id="329046.A0A1Y2CIB5"/>
<name>A0A1Y2CIB5_9FUNG</name>
<dbReference type="EMBL" id="MCGO01000015">
    <property type="protein sequence ID" value="ORY46791.1"/>
    <property type="molecule type" value="Genomic_DNA"/>
</dbReference>
<feature type="transmembrane region" description="Helical" evidence="1">
    <location>
        <begin position="301"/>
        <end position="318"/>
    </location>
</feature>
<organism evidence="2 3">
    <name type="scientific">Rhizoclosmatium globosum</name>
    <dbReference type="NCBI Taxonomy" id="329046"/>
    <lineage>
        <taxon>Eukaryota</taxon>
        <taxon>Fungi</taxon>
        <taxon>Fungi incertae sedis</taxon>
        <taxon>Chytridiomycota</taxon>
        <taxon>Chytridiomycota incertae sedis</taxon>
        <taxon>Chytridiomycetes</taxon>
        <taxon>Chytridiales</taxon>
        <taxon>Chytriomycetaceae</taxon>
        <taxon>Rhizoclosmatium</taxon>
    </lineage>
</organism>
<evidence type="ECO:0000313" key="3">
    <source>
        <dbReference type="Proteomes" id="UP000193642"/>
    </source>
</evidence>